<dbReference type="EMBL" id="FNIG01000001">
    <property type="protein sequence ID" value="SDM90648.1"/>
    <property type="molecule type" value="Genomic_DNA"/>
</dbReference>
<dbReference type="Gene3D" id="3.40.630.30">
    <property type="match status" value="1"/>
</dbReference>
<evidence type="ECO:0000313" key="1">
    <source>
        <dbReference type="EMBL" id="SDM90648.1"/>
    </source>
</evidence>
<keyword evidence="2" id="KW-1185">Reference proteome</keyword>
<accession>A0A1G9X1R5</accession>
<sequence>MMISITPVKEQTPNEYDEFFKQERDKEELFEEPWVKEHGYFLELDGKQLGFFVLYPINESKVWLRRLVMREQTNPAILILAFDWVAEKAMEQNYNELYVHVQDENTAPLLEMNRFKPAYEVPMQNPSGVDWFMKEL</sequence>
<reference evidence="1 2" key="1">
    <citation type="submission" date="2016-10" db="EMBL/GenBank/DDBJ databases">
        <authorList>
            <person name="de Groot N.N."/>
        </authorList>
    </citation>
    <scope>NUCLEOTIDE SEQUENCE [LARGE SCALE GENOMIC DNA]</scope>
    <source>
        <strain evidence="1 2">CGMCC 1.3442</strain>
    </source>
</reference>
<proteinExistence type="predicted"/>
<protein>
    <recommendedName>
        <fullName evidence="3">N-acetyltransferase domain-containing protein</fullName>
    </recommendedName>
</protein>
<dbReference type="Proteomes" id="UP000199334">
    <property type="component" value="Unassembled WGS sequence"/>
</dbReference>
<dbReference type="InterPro" id="IPR016181">
    <property type="entry name" value="Acyl_CoA_acyltransferase"/>
</dbReference>
<evidence type="ECO:0000313" key="2">
    <source>
        <dbReference type="Proteomes" id="UP000199334"/>
    </source>
</evidence>
<gene>
    <name evidence="1" type="ORF">SAMN05216498_0976</name>
</gene>
<dbReference type="SUPFAM" id="SSF55729">
    <property type="entry name" value="Acyl-CoA N-acyltransferases (Nat)"/>
    <property type="match status" value="1"/>
</dbReference>
<dbReference type="AlphaFoldDB" id="A0A1G9X1R5"/>
<name>A0A1G9X1R5_9BACI</name>
<evidence type="ECO:0008006" key="3">
    <source>
        <dbReference type="Google" id="ProtNLM"/>
    </source>
</evidence>
<organism evidence="1 2">
    <name type="scientific">Tenuibacillus multivorans</name>
    <dbReference type="NCBI Taxonomy" id="237069"/>
    <lineage>
        <taxon>Bacteria</taxon>
        <taxon>Bacillati</taxon>
        <taxon>Bacillota</taxon>
        <taxon>Bacilli</taxon>
        <taxon>Bacillales</taxon>
        <taxon>Bacillaceae</taxon>
        <taxon>Tenuibacillus</taxon>
    </lineage>
</organism>
<dbReference type="STRING" id="237069.SAMN05216498_0976"/>